<reference evidence="2 3" key="1">
    <citation type="submission" date="2018-07" db="EMBL/GenBank/DDBJ databases">
        <title>Genomic Encyclopedia of Type Strains, Phase IV (KMG-IV): sequencing the most valuable type-strain genomes for metagenomic binning, comparative biology and taxonomic classification.</title>
        <authorList>
            <person name="Goeker M."/>
        </authorList>
    </citation>
    <scope>NUCLEOTIDE SEQUENCE [LARGE SCALE GENOMIC DNA]</scope>
    <source>
        <strain evidence="2 3">DSM 25528</strain>
    </source>
</reference>
<comment type="caution">
    <text evidence="2">The sequence shown here is derived from an EMBL/GenBank/DDBJ whole genome shotgun (WGS) entry which is preliminary data.</text>
</comment>
<name>A0A6I7HN46_9HYPH</name>
<gene>
    <name evidence="2" type="ORF">DFR48_10752</name>
</gene>
<proteinExistence type="predicted"/>
<keyword evidence="1" id="KW-0175">Coiled coil</keyword>
<keyword evidence="3" id="KW-1185">Reference proteome</keyword>
<evidence type="ECO:0000313" key="3">
    <source>
        <dbReference type="Proteomes" id="UP000252582"/>
    </source>
</evidence>
<protein>
    <submittedName>
        <fullName evidence="2">Plasmid recombination enzyme</fullName>
    </submittedName>
</protein>
<accession>A0A6I7HN46</accession>
<evidence type="ECO:0000256" key="1">
    <source>
        <dbReference type="SAM" id="Coils"/>
    </source>
</evidence>
<dbReference type="Proteomes" id="UP000252582">
    <property type="component" value="Unassembled WGS sequence"/>
</dbReference>
<dbReference type="Pfam" id="PF01076">
    <property type="entry name" value="Mob_Pre"/>
    <property type="match status" value="1"/>
</dbReference>
<organism evidence="2 3">
    <name type="scientific">Ciceribacter lividus</name>
    <dbReference type="NCBI Taxonomy" id="1197950"/>
    <lineage>
        <taxon>Bacteria</taxon>
        <taxon>Pseudomonadati</taxon>
        <taxon>Pseudomonadota</taxon>
        <taxon>Alphaproteobacteria</taxon>
        <taxon>Hyphomicrobiales</taxon>
        <taxon>Rhizobiaceae</taxon>
        <taxon>Ciceribacter</taxon>
    </lineage>
</organism>
<evidence type="ECO:0000313" key="2">
    <source>
        <dbReference type="EMBL" id="RCW23183.1"/>
    </source>
</evidence>
<dbReference type="GO" id="GO:0006310">
    <property type="term" value="P:DNA recombination"/>
    <property type="evidence" value="ECO:0007669"/>
    <property type="project" value="InterPro"/>
</dbReference>
<dbReference type="InterPro" id="IPR001668">
    <property type="entry name" value="Mob_Pre"/>
</dbReference>
<dbReference type="GO" id="GO:0003677">
    <property type="term" value="F:DNA binding"/>
    <property type="evidence" value="ECO:0007669"/>
    <property type="project" value="InterPro"/>
</dbReference>
<dbReference type="RefSeq" id="WP_114363626.1">
    <property type="nucleotide sequence ID" value="NZ_QPIX01000007.1"/>
</dbReference>
<dbReference type="AlphaFoldDB" id="A0A6I7HN46"/>
<dbReference type="EMBL" id="QPIX01000007">
    <property type="protein sequence ID" value="RCW23183.1"/>
    <property type="molecule type" value="Genomic_DNA"/>
</dbReference>
<dbReference type="Gene3D" id="3.30.930.30">
    <property type="match status" value="1"/>
</dbReference>
<sequence>MAYQFARIEIFSRSGKAGRTTDFIFDEVSRVPSASVHVQSPTPPEVVYGLDVGALRTLHDERAAAAKTPRTDKNGKVSLKAIRKDQNTLATVIFSHPATMEDYRASADVRRDVGAWERASIDWLREQYGDQLVSVVRHTDESHPHLHAYVLPDDTEMRAGRLHPGYVEKNAIVAAGMLPGEDKKALDKRANRSYVAGLRAWLDDYHEKVAVPAGLTRLGAGKRRLTRAQWHAEKAQAAALKHAVERAAAVDAAGRAYVERTKKAAAAIKADAAKVQADADRLKGVGRAVRAVLDGARESSLRESVRQEYAADIEAATAAVAKAQAEASKANASRRQAKAEALEARRLMRQHAANAAALRQEVRQLSDALKAALDEPQPTPGGMTP</sequence>
<feature type="coiled-coil region" evidence="1">
    <location>
        <begin position="306"/>
        <end position="375"/>
    </location>
</feature>
<dbReference type="CDD" id="cd17242">
    <property type="entry name" value="MobM_relaxase"/>
    <property type="match status" value="1"/>
</dbReference>